<feature type="domain" description="TonB-dependent receptor plug" evidence="10">
    <location>
        <begin position="146"/>
        <end position="251"/>
    </location>
</feature>
<keyword evidence="5 7" id="KW-0472">Membrane</keyword>
<keyword evidence="3 7" id="KW-1134">Transmembrane beta strand</keyword>
<dbReference type="InterPro" id="IPR012910">
    <property type="entry name" value="Plug_dom"/>
</dbReference>
<feature type="chain" id="PRO_5045808772" evidence="9">
    <location>
        <begin position="37"/>
        <end position="1099"/>
    </location>
</feature>
<dbReference type="InterPro" id="IPR037066">
    <property type="entry name" value="Plug_dom_sf"/>
</dbReference>
<keyword evidence="2 7" id="KW-0813">Transport</keyword>
<name>A0ABV6HFJ0_9SPHI</name>
<evidence type="ECO:0000256" key="7">
    <source>
        <dbReference type="PROSITE-ProRule" id="PRU01360"/>
    </source>
</evidence>
<dbReference type="EMBL" id="JBHLWO010000001">
    <property type="protein sequence ID" value="MFC0317369.1"/>
    <property type="molecule type" value="Genomic_DNA"/>
</dbReference>
<evidence type="ECO:0000313" key="11">
    <source>
        <dbReference type="EMBL" id="MFC0317369.1"/>
    </source>
</evidence>
<evidence type="ECO:0000256" key="9">
    <source>
        <dbReference type="SAM" id="SignalP"/>
    </source>
</evidence>
<protein>
    <submittedName>
        <fullName evidence="11">SusC/RagA family TonB-linked outer membrane protein</fullName>
    </submittedName>
</protein>
<evidence type="ECO:0000259" key="10">
    <source>
        <dbReference type="Pfam" id="PF07715"/>
    </source>
</evidence>
<evidence type="ECO:0000313" key="12">
    <source>
        <dbReference type="Proteomes" id="UP001589774"/>
    </source>
</evidence>
<dbReference type="NCBIfam" id="TIGR04056">
    <property type="entry name" value="OMP_RagA_SusC"/>
    <property type="match status" value="1"/>
</dbReference>
<organism evidence="11 12">
    <name type="scientific">Olivibacter oleidegradans</name>
    <dbReference type="NCBI Taxonomy" id="760123"/>
    <lineage>
        <taxon>Bacteria</taxon>
        <taxon>Pseudomonadati</taxon>
        <taxon>Bacteroidota</taxon>
        <taxon>Sphingobacteriia</taxon>
        <taxon>Sphingobacteriales</taxon>
        <taxon>Sphingobacteriaceae</taxon>
        <taxon>Olivibacter</taxon>
    </lineage>
</organism>
<dbReference type="InterPro" id="IPR023996">
    <property type="entry name" value="TonB-dep_OMP_SusC/RagA"/>
</dbReference>
<keyword evidence="12" id="KW-1185">Reference proteome</keyword>
<dbReference type="Gene3D" id="2.40.170.20">
    <property type="entry name" value="TonB-dependent receptor, beta-barrel domain"/>
    <property type="match status" value="1"/>
</dbReference>
<evidence type="ECO:0000256" key="4">
    <source>
        <dbReference type="ARBA" id="ARBA00022692"/>
    </source>
</evidence>
<evidence type="ECO:0000256" key="6">
    <source>
        <dbReference type="ARBA" id="ARBA00023237"/>
    </source>
</evidence>
<keyword evidence="9" id="KW-0732">Signal</keyword>
<dbReference type="InterPro" id="IPR036942">
    <property type="entry name" value="Beta-barrel_TonB_sf"/>
</dbReference>
<keyword evidence="4 7" id="KW-0812">Transmembrane</keyword>
<dbReference type="InterPro" id="IPR023997">
    <property type="entry name" value="TonB-dep_OMP_SusC/RagA_CS"/>
</dbReference>
<dbReference type="Pfam" id="PF07715">
    <property type="entry name" value="Plug"/>
    <property type="match status" value="1"/>
</dbReference>
<dbReference type="Pfam" id="PF13715">
    <property type="entry name" value="CarbopepD_reg_2"/>
    <property type="match status" value="1"/>
</dbReference>
<dbReference type="NCBIfam" id="TIGR04057">
    <property type="entry name" value="SusC_RagA_signa"/>
    <property type="match status" value="1"/>
</dbReference>
<dbReference type="Gene3D" id="2.60.40.1120">
    <property type="entry name" value="Carboxypeptidase-like, regulatory domain"/>
    <property type="match status" value="1"/>
</dbReference>
<dbReference type="Gene3D" id="2.170.130.10">
    <property type="entry name" value="TonB-dependent receptor, plug domain"/>
    <property type="match status" value="1"/>
</dbReference>
<dbReference type="Proteomes" id="UP001589774">
    <property type="component" value="Unassembled WGS sequence"/>
</dbReference>
<sequence length="1099" mass="120699">MYLQKRFSSILKKRGPLPTKAGLMLLCSLAASPSMAMTGRSLKEKQPVEAMQQTVKGTVTDDRQVPIPGVSIREKNKSSNGTTTDGSGNFSLNAPVGATLVFTYIGYETKEVLVEEGNTPLIVSLNASANELEEVTVSIGYQRVRKSDVTGAISSVKSDELNLTAPKLGQALVGKLAGVQVSQTSGAPYNSTRIRVRGIGSINASSDPLYVIDGYPAGNNININPNDIESIDVLKDAASAAIYGSRGAGGVILITTKRGKEGTSHVDYDVQAGFGQLSKKVDLLNASQFIDLLIDGRNNAYKDLVINSGKTWSDNMLLDDNATRVKLVGNAGSVQIPVDIYDFSTGKAKAPQYDTDWQDELYRNAPFQRHNLSFYGGSEKVHYYVSGSYQKQDGIMLGTDQTLFNFRSNIDAQISKRLQVGANIAFTYNDNNEVGTGRYNQSPSMAALLYLPYLPARDEKGNPIQYQMAELSAQNYGIQNPENPLAYVSMVKDNRKERRSLYNAFANFDIIEGLRLRVNGGITTYNEKYDYYKPTSLSDGNYAPYSPQAINAAYAQADNQGDLDILGEATLNYKRSFGDHNLDALIGYSAQQTDVDFTSVRANGFQSDAIGEITDKGAAPTNFWLEKAYKQRTTLQSYFSRVSYNYKSKYFLQGTFRADGSSRFGPNNKWGYFPSVSGGWTLSNEDFYNDWLGMGSSVKVRASWGLSGNNNIGDYEALTAYNAPGGAIIGGQVATAYWPDDLKDPNLSWESTSQYNAGLDVGILNGRVNFLANVYLSRSYNLLFNQPISAVSGTSSILTNLKDSKVQNKGFDFQVDAALIQKQDFNLSFSGNINVNRNKVLDLGGASTIYVNGAERSYITHVTQEGQPVGMFWGFKVLGVANEENYQQVAPSAAQSNPMHPGDLYFEDINGDGIVNDSDKQIIGSPYPDFTYGFAISARYKKFDLRASFNGSQGNKILDGYDYYLYNMEGSGNQYADVDQRWRSAASPGNGKVYRASRAGTQSNSTRLSDFYLQDGSYLRMTNIMVGFTFPERWISSLKISGARFFASVDNPFTITDYKGYNPEPDYNNGKNATNLTPGVDYGLYPLVRSYNLGLKVTF</sequence>
<evidence type="ECO:0000256" key="5">
    <source>
        <dbReference type="ARBA" id="ARBA00023136"/>
    </source>
</evidence>
<dbReference type="PROSITE" id="PS52016">
    <property type="entry name" value="TONB_DEPENDENT_REC_3"/>
    <property type="match status" value="1"/>
</dbReference>
<evidence type="ECO:0000256" key="8">
    <source>
        <dbReference type="SAM" id="MobiDB-lite"/>
    </source>
</evidence>
<comment type="subcellular location">
    <subcellularLocation>
        <location evidence="1 7">Cell outer membrane</location>
        <topology evidence="1 7">Multi-pass membrane protein</topology>
    </subcellularLocation>
</comment>
<proteinExistence type="inferred from homology"/>
<gene>
    <name evidence="11" type="ORF">ACFFI0_03565</name>
</gene>
<comment type="similarity">
    <text evidence="7">Belongs to the TonB-dependent receptor family.</text>
</comment>
<accession>A0ABV6HFJ0</accession>
<dbReference type="SUPFAM" id="SSF49464">
    <property type="entry name" value="Carboxypeptidase regulatory domain-like"/>
    <property type="match status" value="1"/>
</dbReference>
<reference evidence="11 12" key="1">
    <citation type="submission" date="2024-09" db="EMBL/GenBank/DDBJ databases">
        <authorList>
            <person name="Sun Q."/>
            <person name="Mori K."/>
        </authorList>
    </citation>
    <scope>NUCLEOTIDE SEQUENCE [LARGE SCALE GENOMIC DNA]</scope>
    <source>
        <strain evidence="11 12">CCM 7765</strain>
    </source>
</reference>
<evidence type="ECO:0000256" key="3">
    <source>
        <dbReference type="ARBA" id="ARBA00022452"/>
    </source>
</evidence>
<dbReference type="InterPro" id="IPR039426">
    <property type="entry name" value="TonB-dep_rcpt-like"/>
</dbReference>
<dbReference type="SUPFAM" id="SSF56935">
    <property type="entry name" value="Porins"/>
    <property type="match status" value="1"/>
</dbReference>
<feature type="signal peptide" evidence="9">
    <location>
        <begin position="1"/>
        <end position="36"/>
    </location>
</feature>
<feature type="region of interest" description="Disordered" evidence="8">
    <location>
        <begin position="62"/>
        <end position="86"/>
    </location>
</feature>
<keyword evidence="6 7" id="KW-0998">Cell outer membrane</keyword>
<comment type="caution">
    <text evidence="11">The sequence shown here is derived from an EMBL/GenBank/DDBJ whole genome shotgun (WGS) entry which is preliminary data.</text>
</comment>
<dbReference type="RefSeq" id="WP_130854660.1">
    <property type="nucleotide sequence ID" value="NZ_JBHLWO010000001.1"/>
</dbReference>
<evidence type="ECO:0000256" key="2">
    <source>
        <dbReference type="ARBA" id="ARBA00022448"/>
    </source>
</evidence>
<evidence type="ECO:0000256" key="1">
    <source>
        <dbReference type="ARBA" id="ARBA00004571"/>
    </source>
</evidence>
<dbReference type="InterPro" id="IPR008969">
    <property type="entry name" value="CarboxyPept-like_regulatory"/>
</dbReference>